<protein>
    <submittedName>
        <fullName evidence="3">Barstar family protein</fullName>
    </submittedName>
</protein>
<dbReference type="InterPro" id="IPR000468">
    <property type="entry name" value="Barstar"/>
</dbReference>
<comment type="similarity">
    <text evidence="1">Belongs to the barstar family.</text>
</comment>
<feature type="domain" description="Barstar (barnase inhibitor)" evidence="2">
    <location>
        <begin position="4"/>
        <end position="81"/>
    </location>
</feature>
<dbReference type="EMBL" id="JBGBDC010000007">
    <property type="protein sequence ID" value="MEY2252590.1"/>
    <property type="molecule type" value="Genomic_DNA"/>
</dbReference>
<dbReference type="Gene3D" id="3.30.370.10">
    <property type="entry name" value="Barstar-like"/>
    <property type="match status" value="1"/>
</dbReference>
<name>A0ABV4B510_9BURK</name>
<dbReference type="Pfam" id="PF01337">
    <property type="entry name" value="Barstar"/>
    <property type="match status" value="1"/>
</dbReference>
<evidence type="ECO:0000313" key="3">
    <source>
        <dbReference type="EMBL" id="MEY2252590.1"/>
    </source>
</evidence>
<gene>
    <name evidence="3" type="ORF">AB7A72_16345</name>
</gene>
<accession>A0ABV4B510</accession>
<dbReference type="SUPFAM" id="SSF52038">
    <property type="entry name" value="Barstar-related"/>
    <property type="match status" value="1"/>
</dbReference>
<organism evidence="3 4">
    <name type="scientific">Comamonas sediminis</name>
    <dbReference type="NCBI Taxonomy" id="1783360"/>
    <lineage>
        <taxon>Bacteria</taxon>
        <taxon>Pseudomonadati</taxon>
        <taxon>Pseudomonadota</taxon>
        <taxon>Betaproteobacteria</taxon>
        <taxon>Burkholderiales</taxon>
        <taxon>Comamonadaceae</taxon>
        <taxon>Comamonas</taxon>
    </lineage>
</organism>
<evidence type="ECO:0000256" key="1">
    <source>
        <dbReference type="ARBA" id="ARBA00006845"/>
    </source>
</evidence>
<evidence type="ECO:0000259" key="2">
    <source>
        <dbReference type="Pfam" id="PF01337"/>
    </source>
</evidence>
<evidence type="ECO:0000313" key="4">
    <source>
        <dbReference type="Proteomes" id="UP001562178"/>
    </source>
</evidence>
<dbReference type="RefSeq" id="WP_369460592.1">
    <property type="nucleotide sequence ID" value="NZ_JBGBDC010000007.1"/>
</dbReference>
<dbReference type="InterPro" id="IPR035905">
    <property type="entry name" value="Barstar-like_sf"/>
</dbReference>
<comment type="caution">
    <text evidence="3">The sequence shown here is derived from an EMBL/GenBank/DDBJ whole genome shotgun (WGS) entry which is preliminary data.</text>
</comment>
<sequence>MEIIIYGEEVKTPHDFHHAFSSVLGIERVYGNNLHALWDVLSAGVERPVILKWKNSAISKSNLGENFEEIVEVLHRVERQDKQFGWVDKFSFTLE</sequence>
<dbReference type="Proteomes" id="UP001562178">
    <property type="component" value="Unassembled WGS sequence"/>
</dbReference>
<proteinExistence type="inferred from homology"/>
<reference evidence="3 4" key="1">
    <citation type="journal article" date="2016" name="Int. J. Syst. Evol. Microbiol.">
        <title>Description of Comamonas sediminis sp. nov., isolated from lagoon sediments.</title>
        <authorList>
            <person name="Subhash Y."/>
            <person name="Bang J.J."/>
            <person name="You T.H."/>
            <person name="Lee S.S."/>
        </authorList>
    </citation>
    <scope>NUCLEOTIDE SEQUENCE [LARGE SCALE GENOMIC DNA]</scope>
    <source>
        <strain evidence="3 4">JCM 31169</strain>
    </source>
</reference>
<keyword evidence="4" id="KW-1185">Reference proteome</keyword>